<dbReference type="CDD" id="cd04618">
    <property type="entry name" value="CBS_euAMPK_gamma-like_repeat1"/>
    <property type="match status" value="1"/>
</dbReference>
<dbReference type="PROSITE" id="PS50020">
    <property type="entry name" value="WW_DOMAIN_2"/>
    <property type="match status" value="2"/>
</dbReference>
<dbReference type="GO" id="GO:0019887">
    <property type="term" value="F:protein kinase regulator activity"/>
    <property type="evidence" value="ECO:0007669"/>
    <property type="project" value="TreeGrafter"/>
</dbReference>
<dbReference type="Pfam" id="PF00397">
    <property type="entry name" value="WW"/>
    <property type="match status" value="2"/>
</dbReference>
<evidence type="ECO:0000256" key="5">
    <source>
        <dbReference type="PROSITE-ProRule" id="PRU00703"/>
    </source>
</evidence>
<feature type="domain" description="CBS" evidence="8">
    <location>
        <begin position="264"/>
        <end position="322"/>
    </location>
</feature>
<evidence type="ECO:0000259" key="7">
    <source>
        <dbReference type="PROSITE" id="PS50020"/>
    </source>
</evidence>
<proteinExistence type="inferred from homology"/>
<reference evidence="10" key="1">
    <citation type="submission" date="2022-11" db="UniProtKB">
        <authorList>
            <consortium name="WormBaseParasite"/>
        </authorList>
    </citation>
    <scope>IDENTIFICATION</scope>
</reference>
<dbReference type="InterPro" id="IPR001202">
    <property type="entry name" value="WW_dom"/>
</dbReference>
<dbReference type="SUPFAM" id="SSF54631">
    <property type="entry name" value="CBS-domain pair"/>
    <property type="match status" value="2"/>
</dbReference>
<evidence type="ECO:0000256" key="1">
    <source>
        <dbReference type="ARBA" id="ARBA00006750"/>
    </source>
</evidence>
<dbReference type="GO" id="GO:0019901">
    <property type="term" value="F:protein kinase binding"/>
    <property type="evidence" value="ECO:0007669"/>
    <property type="project" value="TreeGrafter"/>
</dbReference>
<dbReference type="GO" id="GO:0005737">
    <property type="term" value="C:cytoplasm"/>
    <property type="evidence" value="ECO:0007669"/>
    <property type="project" value="TreeGrafter"/>
</dbReference>
<dbReference type="InterPro" id="IPR036020">
    <property type="entry name" value="WW_dom_sf"/>
</dbReference>
<dbReference type="SMART" id="SM00116">
    <property type="entry name" value="CBS"/>
    <property type="match status" value="4"/>
</dbReference>
<accession>A0A915PC78</accession>
<evidence type="ECO:0000256" key="4">
    <source>
        <dbReference type="ARBA" id="ARBA00025878"/>
    </source>
</evidence>
<comment type="similarity">
    <text evidence="1">Belongs to the 5'-AMP-activated protein kinase gamma subunit family.</text>
</comment>
<dbReference type="GO" id="GO:0031588">
    <property type="term" value="C:nucleotide-activated protein kinase complex"/>
    <property type="evidence" value="ECO:0007669"/>
    <property type="project" value="TreeGrafter"/>
</dbReference>
<dbReference type="Gene3D" id="2.20.70.10">
    <property type="match status" value="2"/>
</dbReference>
<comment type="subunit">
    <text evidence="4">AMPK is a heterotrimer of an alpha catalytic subunit (PRKAA1 or PRKAA2), a beta (PRKAB1 or PRKAB2) and a gamma non-catalytic subunits (PRKAG1, PRKAG2 or PRKAG3). Interacts with FNIP1 and FNIP2.</text>
</comment>
<feature type="domain" description="CBS" evidence="8">
    <location>
        <begin position="39"/>
        <end position="97"/>
    </location>
</feature>
<dbReference type="PANTHER" id="PTHR13780">
    <property type="entry name" value="AMP-ACTIVATED PROTEIN KINASE, GAMMA REGULATORY SUBUNIT"/>
    <property type="match status" value="1"/>
</dbReference>
<dbReference type="Gene3D" id="3.10.580.10">
    <property type="entry name" value="CBS-domain"/>
    <property type="match status" value="2"/>
</dbReference>
<dbReference type="Pfam" id="PF00571">
    <property type="entry name" value="CBS"/>
    <property type="match status" value="3"/>
</dbReference>
<dbReference type="Proteomes" id="UP000887581">
    <property type="component" value="Unplaced"/>
</dbReference>
<feature type="domain" description="WW" evidence="7">
    <location>
        <begin position="531"/>
        <end position="558"/>
    </location>
</feature>
<evidence type="ECO:0000256" key="6">
    <source>
        <dbReference type="SAM" id="MobiDB-lite"/>
    </source>
</evidence>
<keyword evidence="9" id="KW-1185">Reference proteome</keyword>
<organism evidence="9 10">
    <name type="scientific">Setaria digitata</name>
    <dbReference type="NCBI Taxonomy" id="48799"/>
    <lineage>
        <taxon>Eukaryota</taxon>
        <taxon>Metazoa</taxon>
        <taxon>Ecdysozoa</taxon>
        <taxon>Nematoda</taxon>
        <taxon>Chromadorea</taxon>
        <taxon>Rhabditida</taxon>
        <taxon>Spirurina</taxon>
        <taxon>Spiruromorpha</taxon>
        <taxon>Filarioidea</taxon>
        <taxon>Setariidae</taxon>
        <taxon>Setaria</taxon>
    </lineage>
</organism>
<dbReference type="AlphaFoldDB" id="A0A915PC78"/>
<evidence type="ECO:0000256" key="2">
    <source>
        <dbReference type="ARBA" id="ARBA00022737"/>
    </source>
</evidence>
<dbReference type="InterPro" id="IPR050511">
    <property type="entry name" value="AMPK_gamma/SDS23_families"/>
</dbReference>
<evidence type="ECO:0000313" key="10">
    <source>
        <dbReference type="WBParaSite" id="sdigi.contig1.g84.t1"/>
    </source>
</evidence>
<feature type="domain" description="WW" evidence="7">
    <location>
        <begin position="489"/>
        <end position="516"/>
    </location>
</feature>
<dbReference type="SMART" id="SM00456">
    <property type="entry name" value="WW"/>
    <property type="match status" value="2"/>
</dbReference>
<evidence type="ECO:0000259" key="8">
    <source>
        <dbReference type="PROSITE" id="PS51371"/>
    </source>
</evidence>
<feature type="region of interest" description="Disordered" evidence="6">
    <location>
        <begin position="570"/>
        <end position="589"/>
    </location>
</feature>
<dbReference type="GO" id="GO:0005634">
    <property type="term" value="C:nucleus"/>
    <property type="evidence" value="ECO:0007669"/>
    <property type="project" value="TreeGrafter"/>
</dbReference>
<feature type="domain" description="CBS" evidence="8">
    <location>
        <begin position="124"/>
        <end position="182"/>
    </location>
</feature>
<feature type="region of interest" description="Disordered" evidence="6">
    <location>
        <begin position="599"/>
        <end position="631"/>
    </location>
</feature>
<feature type="compositionally biased region" description="Basic and acidic residues" evidence="6">
    <location>
        <begin position="570"/>
        <end position="580"/>
    </location>
</feature>
<keyword evidence="3 5" id="KW-0129">CBS domain</keyword>
<dbReference type="PROSITE" id="PS01159">
    <property type="entry name" value="WW_DOMAIN_1"/>
    <property type="match status" value="2"/>
</dbReference>
<evidence type="ECO:0000256" key="3">
    <source>
        <dbReference type="ARBA" id="ARBA00023122"/>
    </source>
</evidence>
<evidence type="ECO:0000313" key="9">
    <source>
        <dbReference type="Proteomes" id="UP000887581"/>
    </source>
</evidence>
<name>A0A915PC78_9BILA</name>
<dbReference type="PROSITE" id="PS51371">
    <property type="entry name" value="CBS"/>
    <property type="match status" value="3"/>
</dbReference>
<dbReference type="SUPFAM" id="SSF51045">
    <property type="entry name" value="WW domain"/>
    <property type="match status" value="2"/>
</dbReference>
<dbReference type="CDD" id="cd04641">
    <property type="entry name" value="CBS_euAMPK_gamma-like_repeat2"/>
    <property type="match status" value="1"/>
</dbReference>
<dbReference type="GO" id="GO:0016208">
    <property type="term" value="F:AMP binding"/>
    <property type="evidence" value="ECO:0007669"/>
    <property type="project" value="TreeGrafter"/>
</dbReference>
<keyword evidence="2" id="KW-0677">Repeat</keyword>
<dbReference type="CDD" id="cd00201">
    <property type="entry name" value="WW"/>
    <property type="match status" value="2"/>
</dbReference>
<dbReference type="PANTHER" id="PTHR13780:SF35">
    <property type="entry name" value="LD22662P"/>
    <property type="match status" value="1"/>
</dbReference>
<sequence length="653" mass="74047">MHPSYDGTTPEFFKVIFESQDAVYSSFMRAHKCYDLIPTSTKLVVFDTELPVKKAFFALIYNGVRAAPLWDSKKQEFVGMLTITDFIRMLQKYYMKSGMKSESVQDLEKHKITTWREELERDGHLRLLAFISPSESLFQAVQVLCKEKVHRLPVMEDCTGNIAFILTHKRLMKFLYLYMIDLPRPSFMEKAPRELGIGTWDNVSTVTQNTPLIDVMDIFLSKRISALPVVDIYAKFDAINLAADKSYIDLDITTQEALRHRVDWFEGVCCCTVDDSLMTIVEMIVRAEVHRLVVVDHNKKVVGIISLSDILRFLVLEPPVTLPTSDSSDFTMDDATGNNEERVLSSFNKRFPIHKIERISWSGKTWHGFVTFPEFCPLLDRVQLVKMLPFGGPPAFSPLMNIPPNAAAAASQATYLQQQVIMPPLQRIPMMAVSSAPTPLQLPQVSVASPATTPRPMLVPPQMQMEIAAATAQSPRTSLGSTLITSDIWSEHTASDGRVYYYNKVTKQSSWQKPDELKTPEEKKLAAAKLWREYKTPEGRPYYYNIESKETTWICPKDFDPAVVTKAKNGVESKGNDTTRAEQQSGESELEKAMMATLKSLEQPNEQAEATKELDAEDGEEEKDLKQKQSDKFRDLLRDKFLGTSNEVHPARP</sequence>
<dbReference type="WBParaSite" id="sdigi.contig1.g84.t1">
    <property type="protein sequence ID" value="sdigi.contig1.g84.t1"/>
    <property type="gene ID" value="sdigi.contig1.g84"/>
</dbReference>
<dbReference type="InterPro" id="IPR046342">
    <property type="entry name" value="CBS_dom_sf"/>
</dbReference>
<dbReference type="InterPro" id="IPR000644">
    <property type="entry name" value="CBS_dom"/>
</dbReference>
<protein>
    <submittedName>
        <fullName evidence="10">Uncharacterized protein</fullName>
    </submittedName>
</protein>